<protein>
    <recommendedName>
        <fullName evidence="2">Cas12f1-like TNB domain-containing protein</fullName>
    </recommendedName>
</protein>
<dbReference type="AlphaFoldDB" id="A0A2T2XGD6"/>
<evidence type="ECO:0000313" key="3">
    <source>
        <dbReference type="EMBL" id="PSR33571.1"/>
    </source>
</evidence>
<sequence>MQLAEAIRASRIGAWANFAASWHTKRPRATDGHRVNRWYPSSKACAACGDKMLNMPLSVRECTGPACHTCHDRDVNAATNLRKVAESSRDGCPFVSA</sequence>
<evidence type="ECO:0000259" key="2">
    <source>
        <dbReference type="Pfam" id="PF07282"/>
    </source>
</evidence>
<organism evidence="3 4">
    <name type="scientific">Sulfobacillus benefaciens</name>
    <dbReference type="NCBI Taxonomy" id="453960"/>
    <lineage>
        <taxon>Bacteria</taxon>
        <taxon>Bacillati</taxon>
        <taxon>Bacillota</taxon>
        <taxon>Clostridia</taxon>
        <taxon>Eubacteriales</taxon>
        <taxon>Clostridiales Family XVII. Incertae Sedis</taxon>
        <taxon>Sulfobacillus</taxon>
    </lineage>
</organism>
<comment type="caution">
    <text evidence="3">The sequence shown here is derived from an EMBL/GenBank/DDBJ whole genome shotgun (WGS) entry which is preliminary data.</text>
</comment>
<dbReference type="EMBL" id="PXYW01000018">
    <property type="protein sequence ID" value="PSR33571.1"/>
    <property type="molecule type" value="Genomic_DNA"/>
</dbReference>
<dbReference type="Proteomes" id="UP000242972">
    <property type="component" value="Unassembled WGS sequence"/>
</dbReference>
<feature type="domain" description="Cas12f1-like TNB" evidence="2">
    <location>
        <begin position="33"/>
        <end position="81"/>
    </location>
</feature>
<evidence type="ECO:0000313" key="4">
    <source>
        <dbReference type="Proteomes" id="UP000242972"/>
    </source>
</evidence>
<gene>
    <name evidence="3" type="ORF">C7B46_09195</name>
</gene>
<dbReference type="Pfam" id="PF07282">
    <property type="entry name" value="Cas12f1-like_TNB"/>
    <property type="match status" value="1"/>
</dbReference>
<dbReference type="GO" id="GO:0003677">
    <property type="term" value="F:DNA binding"/>
    <property type="evidence" value="ECO:0007669"/>
    <property type="project" value="UniProtKB-KW"/>
</dbReference>
<reference evidence="3 4" key="1">
    <citation type="journal article" date="2014" name="BMC Genomics">
        <title>Comparison of environmental and isolate Sulfobacillus genomes reveals diverse carbon, sulfur, nitrogen, and hydrogen metabolisms.</title>
        <authorList>
            <person name="Justice N.B."/>
            <person name="Norman A."/>
            <person name="Brown C.T."/>
            <person name="Singh A."/>
            <person name="Thomas B.C."/>
            <person name="Banfield J.F."/>
        </authorList>
    </citation>
    <scope>NUCLEOTIDE SEQUENCE [LARGE SCALE GENOMIC DNA]</scope>
    <source>
        <strain evidence="3">AMDSBA4</strain>
    </source>
</reference>
<proteinExistence type="predicted"/>
<name>A0A2T2XGD6_9FIRM</name>
<keyword evidence="1" id="KW-0238">DNA-binding</keyword>
<accession>A0A2T2XGD6</accession>
<evidence type="ECO:0000256" key="1">
    <source>
        <dbReference type="ARBA" id="ARBA00023125"/>
    </source>
</evidence>
<dbReference type="InterPro" id="IPR010095">
    <property type="entry name" value="Cas12f1-like_TNB"/>
</dbReference>